<dbReference type="AlphaFoldDB" id="A0AAI9KVP9"/>
<keyword evidence="3" id="KW-0813">Transport</keyword>
<sequence>MDYETLKVIWWGLVLFLLVGFVVMDGFDLGVGMLLPVVGKTDDERRVLLNSVGPVWEGNQVWLIAGAGTLFAAWPLVYAAAFSALYVPFMFLLFGLFLRPVGFDYRSKLPDPVWRRWWDRALVVGGLLPTLVFGATLGLVLQGLPFRFDAALRIHYGAFAFHWPLLLTAMGTALALLLLHGASFLQCKTQGAIAARSARLALWLGPLASALFALGGVWLGEMAGYRITAIGDLNGALTPLMKEVVAVPAGWLGNFAAHPVLWAVPVLGLLLPLVCALASRLGKPGLALVASGGACAAMMLTVAIALFPFVLPSSLDPASSLTLWDSTSSERTLLIMLGIVGVLMPVNIGYTLWVYRVVRGRVSAEQVRQHGHSLY</sequence>
<feature type="transmembrane region" description="Helical" evidence="12">
    <location>
        <begin position="331"/>
        <end position="355"/>
    </location>
</feature>
<accession>A0AAI9KVP9</accession>
<evidence type="ECO:0000256" key="10">
    <source>
        <dbReference type="ARBA" id="ARBA00023004"/>
    </source>
</evidence>
<evidence type="ECO:0000256" key="8">
    <source>
        <dbReference type="ARBA" id="ARBA00022982"/>
    </source>
</evidence>
<keyword evidence="9 12" id="KW-1133">Transmembrane helix</keyword>
<evidence type="ECO:0000256" key="6">
    <source>
        <dbReference type="ARBA" id="ARBA00022692"/>
    </source>
</evidence>
<reference evidence="13" key="1">
    <citation type="submission" date="2021-07" db="EMBL/GenBank/DDBJ databases">
        <title>Draft genome sequence of carbapenem-resistant Aeromonas spp. in Japan.</title>
        <authorList>
            <person name="Maehana S."/>
            <person name="Suzuki M."/>
            <person name="Kitasato H."/>
        </authorList>
    </citation>
    <scope>NUCLEOTIDE SEQUENCE</scope>
    <source>
        <strain evidence="13">KAM348</strain>
    </source>
</reference>
<dbReference type="GO" id="GO:0070069">
    <property type="term" value="C:cytochrome complex"/>
    <property type="evidence" value="ECO:0007669"/>
    <property type="project" value="TreeGrafter"/>
</dbReference>
<comment type="caution">
    <text evidence="13">The sequence shown here is derived from an EMBL/GenBank/DDBJ whole genome shotgun (WGS) entry which is preliminary data.</text>
</comment>
<protein>
    <submittedName>
        <fullName evidence="13">Cytochrome D ubiquinol oxidase subunit II</fullName>
    </submittedName>
</protein>
<dbReference type="PANTHER" id="PTHR43141:SF5">
    <property type="entry name" value="CYTOCHROME BD-I UBIQUINOL OXIDASE SUBUNIT 2"/>
    <property type="match status" value="1"/>
</dbReference>
<comment type="similarity">
    <text evidence="2">Belongs to the cytochrome ubiquinol oxidase subunit 2 family.</text>
</comment>
<dbReference type="PIRSF" id="PIRSF000267">
    <property type="entry name" value="Cyt_oxidse_sub2"/>
    <property type="match status" value="1"/>
</dbReference>
<keyword evidence="10" id="KW-0408">Iron</keyword>
<evidence type="ECO:0000256" key="7">
    <source>
        <dbReference type="ARBA" id="ARBA00022723"/>
    </source>
</evidence>
<feature type="transmembrane region" description="Helical" evidence="12">
    <location>
        <begin position="83"/>
        <end position="101"/>
    </location>
</feature>
<dbReference type="NCBIfam" id="TIGR00203">
    <property type="entry name" value="cydB"/>
    <property type="match status" value="1"/>
</dbReference>
<evidence type="ECO:0000313" key="14">
    <source>
        <dbReference type="Proteomes" id="UP000887009"/>
    </source>
</evidence>
<feature type="transmembrane region" description="Helical" evidence="12">
    <location>
        <begin position="200"/>
        <end position="219"/>
    </location>
</feature>
<keyword evidence="4" id="KW-1003">Cell membrane</keyword>
<evidence type="ECO:0000256" key="1">
    <source>
        <dbReference type="ARBA" id="ARBA00004651"/>
    </source>
</evidence>
<keyword evidence="11 12" id="KW-0472">Membrane</keyword>
<gene>
    <name evidence="13" type="primary">cydB-1</name>
    <name evidence="13" type="ORF">KAM348_36530</name>
</gene>
<feature type="transmembrane region" description="Helical" evidence="12">
    <location>
        <begin position="161"/>
        <end position="179"/>
    </location>
</feature>
<feature type="transmembrane region" description="Helical" evidence="12">
    <location>
        <begin position="12"/>
        <end position="38"/>
    </location>
</feature>
<evidence type="ECO:0000256" key="5">
    <source>
        <dbReference type="ARBA" id="ARBA00022617"/>
    </source>
</evidence>
<keyword evidence="8" id="KW-0249">Electron transport</keyword>
<dbReference type="GO" id="GO:0009055">
    <property type="term" value="F:electron transfer activity"/>
    <property type="evidence" value="ECO:0007669"/>
    <property type="project" value="TreeGrafter"/>
</dbReference>
<dbReference type="RefSeq" id="WP_223920362.1">
    <property type="nucleotide sequence ID" value="NZ_BPNL01000058.1"/>
</dbReference>
<feature type="transmembrane region" description="Helical" evidence="12">
    <location>
        <begin position="121"/>
        <end position="141"/>
    </location>
</feature>
<dbReference type="GO" id="GO:0046872">
    <property type="term" value="F:metal ion binding"/>
    <property type="evidence" value="ECO:0007669"/>
    <property type="project" value="UniProtKB-KW"/>
</dbReference>
<evidence type="ECO:0000256" key="12">
    <source>
        <dbReference type="SAM" id="Phobius"/>
    </source>
</evidence>
<dbReference type="PANTHER" id="PTHR43141">
    <property type="entry name" value="CYTOCHROME BD2 SUBUNIT II"/>
    <property type="match status" value="1"/>
</dbReference>
<name>A0AAI9KVP9_AERCA</name>
<dbReference type="Proteomes" id="UP000887009">
    <property type="component" value="Unassembled WGS sequence"/>
</dbReference>
<evidence type="ECO:0000256" key="3">
    <source>
        <dbReference type="ARBA" id="ARBA00022448"/>
    </source>
</evidence>
<keyword evidence="6 12" id="KW-0812">Transmembrane</keyword>
<dbReference type="EMBL" id="BPNL01000058">
    <property type="protein sequence ID" value="GJA56230.1"/>
    <property type="molecule type" value="Genomic_DNA"/>
</dbReference>
<organism evidence="13 14">
    <name type="scientific">Aeromonas caviae</name>
    <name type="common">Aeromonas punctata</name>
    <dbReference type="NCBI Taxonomy" id="648"/>
    <lineage>
        <taxon>Bacteria</taxon>
        <taxon>Pseudomonadati</taxon>
        <taxon>Pseudomonadota</taxon>
        <taxon>Gammaproteobacteria</taxon>
        <taxon>Aeromonadales</taxon>
        <taxon>Aeromonadaceae</taxon>
        <taxon>Aeromonas</taxon>
    </lineage>
</organism>
<dbReference type="GO" id="GO:0005886">
    <property type="term" value="C:plasma membrane"/>
    <property type="evidence" value="ECO:0007669"/>
    <property type="project" value="UniProtKB-SubCell"/>
</dbReference>
<evidence type="ECO:0000256" key="11">
    <source>
        <dbReference type="ARBA" id="ARBA00023136"/>
    </source>
</evidence>
<evidence type="ECO:0000256" key="2">
    <source>
        <dbReference type="ARBA" id="ARBA00007543"/>
    </source>
</evidence>
<feature type="transmembrane region" description="Helical" evidence="12">
    <location>
        <begin position="286"/>
        <end position="311"/>
    </location>
</feature>
<proteinExistence type="inferred from homology"/>
<keyword evidence="5" id="KW-0349">Heme</keyword>
<dbReference type="GO" id="GO:0019646">
    <property type="term" value="P:aerobic electron transport chain"/>
    <property type="evidence" value="ECO:0007669"/>
    <property type="project" value="TreeGrafter"/>
</dbReference>
<evidence type="ECO:0000256" key="9">
    <source>
        <dbReference type="ARBA" id="ARBA00022989"/>
    </source>
</evidence>
<dbReference type="InterPro" id="IPR003317">
    <property type="entry name" value="Cyt-d_oxidase_su2"/>
</dbReference>
<dbReference type="GO" id="GO:0016682">
    <property type="term" value="F:oxidoreductase activity, acting on diphenols and related substances as donors, oxygen as acceptor"/>
    <property type="evidence" value="ECO:0007669"/>
    <property type="project" value="TreeGrafter"/>
</dbReference>
<dbReference type="Pfam" id="PF02322">
    <property type="entry name" value="Cyt_bd_oxida_II"/>
    <property type="match status" value="1"/>
</dbReference>
<evidence type="ECO:0000256" key="4">
    <source>
        <dbReference type="ARBA" id="ARBA00022475"/>
    </source>
</evidence>
<comment type="subcellular location">
    <subcellularLocation>
        <location evidence="1">Cell membrane</location>
        <topology evidence="1">Multi-pass membrane protein</topology>
    </subcellularLocation>
</comment>
<evidence type="ECO:0000313" key="13">
    <source>
        <dbReference type="EMBL" id="GJA56230.1"/>
    </source>
</evidence>
<feature type="transmembrane region" description="Helical" evidence="12">
    <location>
        <begin position="260"/>
        <end position="279"/>
    </location>
</feature>
<keyword evidence="7" id="KW-0479">Metal-binding</keyword>